<dbReference type="EMBL" id="JBHRVQ010000001">
    <property type="protein sequence ID" value="MFC3387864.1"/>
    <property type="molecule type" value="Genomic_DNA"/>
</dbReference>
<keyword evidence="3" id="KW-1185">Reference proteome</keyword>
<dbReference type="SUPFAM" id="SSF55729">
    <property type="entry name" value="Acyl-CoA N-acyltransferases (Nat)"/>
    <property type="match status" value="1"/>
</dbReference>
<dbReference type="Proteomes" id="UP001595637">
    <property type="component" value="Unassembled WGS sequence"/>
</dbReference>
<evidence type="ECO:0000313" key="2">
    <source>
        <dbReference type="EMBL" id="MFC3387864.1"/>
    </source>
</evidence>
<organism evidence="2 3">
    <name type="scientific">Salinicoccus sesuvii</name>
    <dbReference type="NCBI Taxonomy" id="868281"/>
    <lineage>
        <taxon>Bacteria</taxon>
        <taxon>Bacillati</taxon>
        <taxon>Bacillota</taxon>
        <taxon>Bacilli</taxon>
        <taxon>Bacillales</taxon>
        <taxon>Staphylococcaceae</taxon>
        <taxon>Salinicoccus</taxon>
    </lineage>
</organism>
<comment type="caution">
    <text evidence="2">The sequence shown here is derived from an EMBL/GenBank/DDBJ whole genome shotgun (WGS) entry which is preliminary data.</text>
</comment>
<gene>
    <name evidence="2" type="ORF">ACFOEO_04525</name>
</gene>
<proteinExistence type="predicted"/>
<accession>A0ABV7N4N1</accession>
<name>A0ABV7N4N1_9STAP</name>
<dbReference type="InterPro" id="IPR000182">
    <property type="entry name" value="GNAT_dom"/>
</dbReference>
<evidence type="ECO:0000313" key="3">
    <source>
        <dbReference type="Proteomes" id="UP001595637"/>
    </source>
</evidence>
<dbReference type="PROSITE" id="PS51186">
    <property type="entry name" value="GNAT"/>
    <property type="match status" value="1"/>
</dbReference>
<evidence type="ECO:0000259" key="1">
    <source>
        <dbReference type="PROSITE" id="PS51186"/>
    </source>
</evidence>
<dbReference type="Gene3D" id="3.40.630.30">
    <property type="match status" value="1"/>
</dbReference>
<reference evidence="3" key="1">
    <citation type="journal article" date="2019" name="Int. J. Syst. Evol. Microbiol.">
        <title>The Global Catalogue of Microorganisms (GCM) 10K type strain sequencing project: providing services to taxonomists for standard genome sequencing and annotation.</title>
        <authorList>
            <consortium name="The Broad Institute Genomics Platform"/>
            <consortium name="The Broad Institute Genome Sequencing Center for Infectious Disease"/>
            <person name="Wu L."/>
            <person name="Ma J."/>
        </authorList>
    </citation>
    <scope>NUCLEOTIDE SEQUENCE [LARGE SCALE GENOMIC DNA]</scope>
    <source>
        <strain evidence="3">CCM 7756</strain>
    </source>
</reference>
<dbReference type="GO" id="GO:0016746">
    <property type="term" value="F:acyltransferase activity"/>
    <property type="evidence" value="ECO:0007669"/>
    <property type="project" value="UniProtKB-KW"/>
</dbReference>
<feature type="domain" description="N-acetyltransferase" evidence="1">
    <location>
        <begin position="2"/>
        <end position="168"/>
    </location>
</feature>
<protein>
    <submittedName>
        <fullName evidence="2">GNAT family N-acetyltransferase</fullName>
        <ecNumber evidence="2">2.3.1.-</ecNumber>
    </submittedName>
</protein>
<sequence length="168" mass="18969">MIEVKLANLSHVLGIIEVCRSGYQDVSNGVLSESLIEERCNKYYNKERVSNEVGNPTKEWGGYFVALDRGEVVGAGGGGMIAEGETRLYVLYLDPTRRNEGIGSKILEAITQQQKNFGAKSQYVTVQKDNMKGIPFYEARRFMYVEKIVSNNIKNEPNDIVFEYVRTI</sequence>
<dbReference type="InterPro" id="IPR016181">
    <property type="entry name" value="Acyl_CoA_acyltransferase"/>
</dbReference>
<dbReference type="EC" id="2.3.1.-" evidence="2"/>
<keyword evidence="2" id="KW-0808">Transferase</keyword>
<dbReference type="RefSeq" id="WP_380652448.1">
    <property type="nucleotide sequence ID" value="NZ_JBHRVQ010000001.1"/>
</dbReference>
<dbReference type="Pfam" id="PF00583">
    <property type="entry name" value="Acetyltransf_1"/>
    <property type="match status" value="1"/>
</dbReference>
<keyword evidence="2" id="KW-0012">Acyltransferase</keyword>